<dbReference type="WBParaSite" id="NBR_0001754801-mRNA-1">
    <property type="protein sequence ID" value="NBR_0001754801-mRNA-1"/>
    <property type="gene ID" value="NBR_0001754801"/>
</dbReference>
<proteinExistence type="predicted"/>
<dbReference type="EMBL" id="UYSL01022826">
    <property type="protein sequence ID" value="VDL81206.1"/>
    <property type="molecule type" value="Genomic_DNA"/>
</dbReference>
<dbReference type="AlphaFoldDB" id="A0A0N4YKH9"/>
<organism evidence="3">
    <name type="scientific">Nippostrongylus brasiliensis</name>
    <name type="common">Rat hookworm</name>
    <dbReference type="NCBI Taxonomy" id="27835"/>
    <lineage>
        <taxon>Eukaryota</taxon>
        <taxon>Metazoa</taxon>
        <taxon>Ecdysozoa</taxon>
        <taxon>Nematoda</taxon>
        <taxon>Chromadorea</taxon>
        <taxon>Rhabditida</taxon>
        <taxon>Rhabditina</taxon>
        <taxon>Rhabditomorpha</taxon>
        <taxon>Strongyloidea</taxon>
        <taxon>Heligmosomidae</taxon>
        <taxon>Nippostrongylus</taxon>
    </lineage>
</organism>
<dbReference type="OMA" id="FHRRADT"/>
<dbReference type="Proteomes" id="UP000271162">
    <property type="component" value="Unassembled WGS sequence"/>
</dbReference>
<gene>
    <name evidence="1" type="ORF">NBR_LOCUS17549</name>
</gene>
<evidence type="ECO:0000313" key="3">
    <source>
        <dbReference type="WBParaSite" id="NBR_0001754801-mRNA-1"/>
    </source>
</evidence>
<sequence>MLFTERFGKNEAESFFALKKVMDEMMERLTLLDFLIDESTVGWPLIKQRMNNFLEPTKAVLQKRAISDGSHVLLGEGDDFVDAFLIQMAKEKASGKPHSFE</sequence>
<name>A0A0N4YKH9_NIPBR</name>
<accession>A0A0N4YKH9</accession>
<reference evidence="1 2" key="2">
    <citation type="submission" date="2018-11" db="EMBL/GenBank/DDBJ databases">
        <authorList>
            <consortium name="Pathogen Informatics"/>
        </authorList>
    </citation>
    <scope>NUCLEOTIDE SEQUENCE [LARGE SCALE GENOMIC DNA]</scope>
</reference>
<protein>
    <submittedName>
        <fullName evidence="3">O-methyltransferase</fullName>
    </submittedName>
</protein>
<reference evidence="3" key="1">
    <citation type="submission" date="2017-02" db="UniProtKB">
        <authorList>
            <consortium name="WormBaseParasite"/>
        </authorList>
    </citation>
    <scope>IDENTIFICATION</scope>
</reference>
<evidence type="ECO:0000313" key="2">
    <source>
        <dbReference type="Proteomes" id="UP000271162"/>
    </source>
</evidence>
<evidence type="ECO:0000313" key="1">
    <source>
        <dbReference type="EMBL" id="VDL81206.1"/>
    </source>
</evidence>
<dbReference type="STRING" id="27835.A0A0N4YKH9"/>
<keyword evidence="2" id="KW-1185">Reference proteome</keyword>